<dbReference type="EMBL" id="CP046294">
    <property type="protein sequence ID" value="QGR72251.1"/>
    <property type="molecule type" value="Genomic_DNA"/>
</dbReference>
<reference evidence="1 2" key="1">
    <citation type="submission" date="2019-11" db="EMBL/GenBank/DDBJ databases">
        <title>FDA dAtabase for Regulatory Grade micrObial Sequences (FDA-ARGOS): Supporting development and validation of Infectious Disease Dx tests.</title>
        <authorList>
            <person name="Patel R."/>
            <person name="Rucinski S."/>
            <person name="Tallon L."/>
            <person name="Sadzewicz L."/>
            <person name="Vavikolanu K."/>
            <person name="Mehta A."/>
            <person name="Aluvathingal J."/>
            <person name="Nadendla S."/>
            <person name="Nandy P."/>
            <person name="Geyer C."/>
            <person name="Yan Y."/>
            <person name="Sichtig H."/>
        </authorList>
    </citation>
    <scope>NUCLEOTIDE SEQUENCE [LARGE SCALE GENOMIC DNA]</scope>
    <source>
        <strain evidence="1 2">FDAARGOS_729</strain>
    </source>
</reference>
<dbReference type="Proteomes" id="UP000424966">
    <property type="component" value="Chromosome"/>
</dbReference>
<keyword evidence="2" id="KW-1185">Reference proteome</keyword>
<accession>A0ABX6FBN2</accession>
<sequence>MSHINAKPIGIDAYLIHKDKIARLDKNNTKQSDRALSLPNIGESFRIMPNHIARSSLFAPVNSKNNLVYAGTTLVSRVDAVIKFWGEQLDESQADVWMQAMYEASKHSLGEPIVISRSKFLRAIGRNTSGANYEWLHRSMQCLEQAMFSIETNRFATGSQYPLHMIDKFEYDNEIKSHIFQIDPRWIRMYYNNEFSLINWNQRLSFFHNQDIAKALQRLILTSNEQQQKHSLEWLKSKLIYTGRLRDFKNSIERAGAELKRVGIISDFCIEAGSKGKLQVSMTRLKQS</sequence>
<evidence type="ECO:0000313" key="1">
    <source>
        <dbReference type="EMBL" id="QGR72251.1"/>
    </source>
</evidence>
<gene>
    <name evidence="1" type="ORF">FOC37_18890</name>
</gene>
<evidence type="ECO:0000313" key="2">
    <source>
        <dbReference type="Proteomes" id="UP000424966"/>
    </source>
</evidence>
<name>A0ABX6FBN2_YERIN</name>
<protein>
    <submittedName>
        <fullName evidence="1">Plasmid stabilization protein</fullName>
    </submittedName>
</protein>
<organism evidence="1 2">
    <name type="scientific">Yersinia intermedia</name>
    <dbReference type="NCBI Taxonomy" id="631"/>
    <lineage>
        <taxon>Bacteria</taxon>
        <taxon>Pseudomonadati</taxon>
        <taxon>Pseudomonadota</taxon>
        <taxon>Gammaproteobacteria</taxon>
        <taxon>Enterobacterales</taxon>
        <taxon>Yersiniaceae</taxon>
        <taxon>Yersinia</taxon>
    </lineage>
</organism>
<proteinExistence type="predicted"/>
<dbReference type="GeneID" id="58048375"/>
<dbReference type="RefSeq" id="WP_057621523.1">
    <property type="nucleotide sequence ID" value="NZ_CP046293.1"/>
</dbReference>